<reference evidence="2" key="1">
    <citation type="submission" date="2019-05" db="EMBL/GenBank/DDBJ databases">
        <title>Isolation, diversity and antifungal activity of Actinobacteria from wheat.</title>
        <authorList>
            <person name="Yu B."/>
        </authorList>
    </citation>
    <scope>NUCLEOTIDE SEQUENCE [LARGE SCALE GENOMIC DNA]</scope>
    <source>
        <strain evidence="2">NEAU-HEGS1-5</strain>
    </source>
</reference>
<feature type="transmembrane region" description="Helical" evidence="1">
    <location>
        <begin position="55"/>
        <end position="76"/>
    </location>
</feature>
<dbReference type="AlphaFoldDB" id="A0A5R8Z9I4"/>
<dbReference type="EMBL" id="VANP01000003">
    <property type="protein sequence ID" value="TLP62478.1"/>
    <property type="molecule type" value="Genomic_DNA"/>
</dbReference>
<keyword evidence="3" id="KW-1185">Reference proteome</keyword>
<evidence type="ECO:0000256" key="1">
    <source>
        <dbReference type="SAM" id="Phobius"/>
    </source>
</evidence>
<keyword evidence="1" id="KW-1133">Transmembrane helix</keyword>
<comment type="caution">
    <text evidence="2">The sequence shown here is derived from an EMBL/GenBank/DDBJ whole genome shotgun (WGS) entry which is preliminary data.</text>
</comment>
<sequence>MALLLLVALVGAGVIFLPRVVYPPLTNEQLQYIDDTVVRLQLKSARSALEIEFRWQLIAMVAIFLTAGVVGFRMWLKK</sequence>
<accession>A0A5R8Z9I4</accession>
<name>A0A5R8Z9I4_9ACTN</name>
<protein>
    <submittedName>
        <fullName evidence="2">Uncharacterized protein</fullName>
    </submittedName>
</protein>
<keyword evidence="1" id="KW-0472">Membrane</keyword>
<organism evidence="2 3">
    <name type="scientific">Microbispora triticiradicis</name>
    <dbReference type="NCBI Taxonomy" id="2200763"/>
    <lineage>
        <taxon>Bacteria</taxon>
        <taxon>Bacillati</taxon>
        <taxon>Actinomycetota</taxon>
        <taxon>Actinomycetes</taxon>
        <taxon>Streptosporangiales</taxon>
        <taxon>Streptosporangiaceae</taxon>
        <taxon>Microbispora</taxon>
    </lineage>
</organism>
<evidence type="ECO:0000313" key="3">
    <source>
        <dbReference type="Proteomes" id="UP000309033"/>
    </source>
</evidence>
<gene>
    <name evidence="2" type="ORF">FED44_11105</name>
</gene>
<evidence type="ECO:0000313" key="2">
    <source>
        <dbReference type="EMBL" id="TLP62478.1"/>
    </source>
</evidence>
<proteinExistence type="predicted"/>
<dbReference type="Proteomes" id="UP000309033">
    <property type="component" value="Unassembled WGS sequence"/>
</dbReference>
<keyword evidence="1" id="KW-0812">Transmembrane</keyword>